<organism evidence="2 3">
    <name type="scientific">Calocera viscosa (strain TUFC12733)</name>
    <dbReference type="NCBI Taxonomy" id="1330018"/>
    <lineage>
        <taxon>Eukaryota</taxon>
        <taxon>Fungi</taxon>
        <taxon>Dikarya</taxon>
        <taxon>Basidiomycota</taxon>
        <taxon>Agaricomycotina</taxon>
        <taxon>Dacrymycetes</taxon>
        <taxon>Dacrymycetales</taxon>
        <taxon>Dacrymycetaceae</taxon>
        <taxon>Calocera</taxon>
    </lineage>
</organism>
<name>A0A167KSA8_CALVF</name>
<gene>
    <name evidence="2" type="ORF">CALVIDRAFT_538439</name>
</gene>
<keyword evidence="3" id="KW-1185">Reference proteome</keyword>
<protein>
    <submittedName>
        <fullName evidence="2">Uncharacterized protein</fullName>
    </submittedName>
</protein>
<feature type="compositionally biased region" description="Low complexity" evidence="1">
    <location>
        <begin position="522"/>
        <end position="535"/>
    </location>
</feature>
<dbReference type="EMBL" id="KV417291">
    <property type="protein sequence ID" value="KZO94950.1"/>
    <property type="molecule type" value="Genomic_DNA"/>
</dbReference>
<feature type="compositionally biased region" description="Acidic residues" evidence="1">
    <location>
        <begin position="399"/>
        <end position="409"/>
    </location>
</feature>
<feature type="compositionally biased region" description="Low complexity" evidence="1">
    <location>
        <begin position="768"/>
        <end position="778"/>
    </location>
</feature>
<dbReference type="STRING" id="1330018.A0A167KSA8"/>
<feature type="compositionally biased region" description="Basic and acidic residues" evidence="1">
    <location>
        <begin position="426"/>
        <end position="471"/>
    </location>
</feature>
<feature type="compositionally biased region" description="Basic and acidic residues" evidence="1">
    <location>
        <begin position="482"/>
        <end position="521"/>
    </location>
</feature>
<feature type="compositionally biased region" description="Pro residues" evidence="1">
    <location>
        <begin position="142"/>
        <end position="157"/>
    </location>
</feature>
<feature type="compositionally biased region" description="Pro residues" evidence="1">
    <location>
        <begin position="27"/>
        <end position="37"/>
    </location>
</feature>
<feature type="region of interest" description="Disordered" evidence="1">
    <location>
        <begin position="638"/>
        <end position="661"/>
    </location>
</feature>
<feature type="region of interest" description="Disordered" evidence="1">
    <location>
        <begin position="1"/>
        <end position="626"/>
    </location>
</feature>
<feature type="compositionally biased region" description="Polar residues" evidence="1">
    <location>
        <begin position="46"/>
        <end position="70"/>
    </location>
</feature>
<proteinExistence type="predicted"/>
<evidence type="ECO:0000313" key="2">
    <source>
        <dbReference type="EMBL" id="KZO94950.1"/>
    </source>
</evidence>
<accession>A0A167KSA8</accession>
<feature type="compositionally biased region" description="Pro residues" evidence="1">
    <location>
        <begin position="179"/>
        <end position="193"/>
    </location>
</feature>
<feature type="compositionally biased region" description="Low complexity" evidence="1">
    <location>
        <begin position="552"/>
        <end position="565"/>
    </location>
</feature>
<feature type="compositionally biased region" description="Basic and acidic residues" evidence="1">
    <location>
        <begin position="289"/>
        <end position="301"/>
    </location>
</feature>
<feature type="region of interest" description="Disordered" evidence="1">
    <location>
        <begin position="765"/>
        <end position="784"/>
    </location>
</feature>
<dbReference type="OrthoDB" id="3269480at2759"/>
<feature type="compositionally biased region" description="Pro residues" evidence="1">
    <location>
        <begin position="542"/>
        <end position="551"/>
    </location>
</feature>
<evidence type="ECO:0000313" key="3">
    <source>
        <dbReference type="Proteomes" id="UP000076738"/>
    </source>
</evidence>
<sequence>MSAPHPPLARTISAPYAQGEYPHPAHDLPPLPHPPPSGSGYSYAPQQEQNSYLSPSTPSLRPRMSYTNLAQHPPSASYDPYADPSRPQQPGLPHSSSSPAYMHYPPHQPQPHPQAHTPLSPPPTANYHHPLYTPQDMRTDLPPAPPPRPTLPSPPLSSDPWTNPAPAYQHPDTSLASRPAPPLPFAPPLPPKPAFYEQEHNPSSSSGGWTVATPGLTRDSAALSDLMERESVASGDTLPPFSDSLPPGYSLSNALAAAARSAQEPAKAPEAQEQQKKGKLPARLLPDPRLVEQEARDRELALRLAQEDVPGGGLVRRDTREWEGFDEVAHAGVGEKGKGVGGEEDEDEDEEREEREARRRREQEEADRAFALELQRQVNGLPSPVDSPRAEEVPLGDEGAQEGADDAEEADRRRAQEEEALGQRMLEQRQRQEEEDAALARRLMEEMRAQAEREEERRRREREAGDAEVARRLAAGGEEPVDAERGKQEQADEDLARRLDEEAREAEVRIERSRRAHEKDLPTPAEEVETTPTQTRFSPAVRPQPPAPTPAPTQGQAQAQGSQLSPPLPSPSKSTRDRSPAREIPELDDDGWQVYDLRSFDGSAGEGSGTRPAGAGTGVDAGQQGSRHTEVWIRPGVQQPQHRPQDIPPASQLSPPTAGPSPARLALAIGFNAPASDTLFHHRKLEPIIFPDLVLLETASPMFISAPTYRALLRALAHFGSVRVEAPPALVASVKTVVQTNAVVQFSRPNQQSKQWRCILHLEVHPSQQDGQQQGRGRPASRIPARTNTLNTVVPLPQPSPALPFTMSSLADYLRKALSDSRSATSDQGKTLHRAVVQSDPEEAAKSASAEPGRQGLLSVLGIGRNNKRTDLNEDTYDLVTPFILSDT</sequence>
<dbReference type="Proteomes" id="UP000076738">
    <property type="component" value="Unassembled WGS sequence"/>
</dbReference>
<feature type="compositionally biased region" description="Low complexity" evidence="1">
    <location>
        <begin position="254"/>
        <end position="272"/>
    </location>
</feature>
<reference evidence="2 3" key="1">
    <citation type="journal article" date="2016" name="Mol. Biol. Evol.">
        <title>Comparative Genomics of Early-Diverging Mushroom-Forming Fungi Provides Insights into the Origins of Lignocellulose Decay Capabilities.</title>
        <authorList>
            <person name="Nagy L.G."/>
            <person name="Riley R."/>
            <person name="Tritt A."/>
            <person name="Adam C."/>
            <person name="Daum C."/>
            <person name="Floudas D."/>
            <person name="Sun H."/>
            <person name="Yadav J.S."/>
            <person name="Pangilinan J."/>
            <person name="Larsson K.H."/>
            <person name="Matsuura K."/>
            <person name="Barry K."/>
            <person name="Labutti K."/>
            <person name="Kuo R."/>
            <person name="Ohm R.A."/>
            <person name="Bhattacharya S.S."/>
            <person name="Shirouzu T."/>
            <person name="Yoshinaga Y."/>
            <person name="Martin F.M."/>
            <person name="Grigoriev I.V."/>
            <person name="Hibbett D.S."/>
        </authorList>
    </citation>
    <scope>NUCLEOTIDE SEQUENCE [LARGE SCALE GENOMIC DNA]</scope>
    <source>
        <strain evidence="2 3">TUFC12733</strain>
    </source>
</reference>
<evidence type="ECO:0000256" key="1">
    <source>
        <dbReference type="SAM" id="MobiDB-lite"/>
    </source>
</evidence>
<feature type="compositionally biased region" description="Acidic residues" evidence="1">
    <location>
        <begin position="342"/>
        <end position="353"/>
    </location>
</feature>
<dbReference type="AlphaFoldDB" id="A0A167KSA8"/>
<feature type="compositionally biased region" description="Basic and acidic residues" evidence="1">
    <location>
        <begin position="315"/>
        <end position="338"/>
    </location>
</feature>
<feature type="compositionally biased region" description="Basic and acidic residues" evidence="1">
    <location>
        <begin position="574"/>
        <end position="585"/>
    </location>
</feature>
<feature type="compositionally biased region" description="Basic and acidic residues" evidence="1">
    <location>
        <begin position="354"/>
        <end position="370"/>
    </location>
</feature>